<evidence type="ECO:0000313" key="2">
    <source>
        <dbReference type="Proteomes" id="UP001164963"/>
    </source>
</evidence>
<name>A0ABY6PZY5_9ACTN</name>
<proteinExistence type="predicted"/>
<organism evidence="1 2">
    <name type="scientific">Streptomyces drozdowiczii</name>
    <dbReference type="NCBI Taxonomy" id="202862"/>
    <lineage>
        <taxon>Bacteria</taxon>
        <taxon>Bacillati</taxon>
        <taxon>Actinomycetota</taxon>
        <taxon>Actinomycetes</taxon>
        <taxon>Kitasatosporales</taxon>
        <taxon>Streptomycetaceae</taxon>
        <taxon>Streptomyces</taxon>
    </lineage>
</organism>
<protein>
    <submittedName>
        <fullName evidence="1">Uncharacterized protein</fullName>
    </submittedName>
</protein>
<gene>
    <name evidence="1" type="ORF">NEH16_30835</name>
</gene>
<keyword evidence="2" id="KW-1185">Reference proteome</keyword>
<dbReference type="EMBL" id="CP098740">
    <property type="protein sequence ID" value="UZK57905.1"/>
    <property type="molecule type" value="Genomic_DNA"/>
</dbReference>
<evidence type="ECO:0000313" key="1">
    <source>
        <dbReference type="EMBL" id="UZK57905.1"/>
    </source>
</evidence>
<accession>A0ABY6PZY5</accession>
<sequence length="130" mass="13948">MPKNITVDDVTHTQITLLARAWDVTPGEAVRRLVDHFQRPSPAAAPSAPANNPVAVHAIYNGAHVPGLYDPATQALTITEGPAAGTYRTPSGAASAVLQALKPHVKPNRNGWGFWVLDDSGELLQTLRRR</sequence>
<reference evidence="1" key="1">
    <citation type="journal article" date="2022" name="Front. Microbiol.">
        <title>Mirubactin C rescues the lethal effect of cell wall biosynthesis mutations in Bacillus subtilis.</title>
        <authorList>
            <person name="Kepplinger B."/>
            <person name="Wen X."/>
            <person name="Tyler A.R."/>
            <person name="Kim B.Y."/>
            <person name="Brown J."/>
            <person name="Banks P."/>
            <person name="Dashti Y."/>
            <person name="Mackenzie E.S."/>
            <person name="Wills C."/>
            <person name="Kawai Y."/>
            <person name="Waldron K.J."/>
            <person name="Allenby N.E.E."/>
            <person name="Wu L.J."/>
            <person name="Hall M.J."/>
            <person name="Errington J."/>
        </authorList>
    </citation>
    <scope>NUCLEOTIDE SEQUENCE</scope>
    <source>
        <strain evidence="1">MDA8-470</strain>
    </source>
</reference>
<dbReference type="Proteomes" id="UP001164963">
    <property type="component" value="Chromosome"/>
</dbReference>
<dbReference type="RefSeq" id="WP_265546385.1">
    <property type="nucleotide sequence ID" value="NZ_CP098740.1"/>
</dbReference>